<name>A0A2X3XL11_STRSA</name>
<gene>
    <name evidence="1" type="ORF">NCTC11085_02229</name>
</gene>
<sequence>MNYSDEVVEYYSKGYRRIYDNFLFSFEIYAADRLMLLRLCKSSLNELNRLNEKSLKQDKIVTTHLMRPYQRIIEKEYWKIERSL</sequence>
<evidence type="ECO:0000313" key="1">
    <source>
        <dbReference type="EMBL" id="SQF36371.1"/>
    </source>
</evidence>
<dbReference type="RefSeq" id="WP_002927182.1">
    <property type="nucleotide sequence ID" value="NZ_CP071430.1"/>
</dbReference>
<dbReference type="Proteomes" id="UP000249623">
    <property type="component" value="Chromosome 1"/>
</dbReference>
<proteinExistence type="predicted"/>
<accession>A0A2X3XL11</accession>
<protein>
    <submittedName>
        <fullName evidence="1">Uncharacterized protein</fullName>
    </submittedName>
</protein>
<dbReference type="EMBL" id="LS483346">
    <property type="protein sequence ID" value="SQF36371.1"/>
    <property type="molecule type" value="Genomic_DNA"/>
</dbReference>
<organism evidence="1 2">
    <name type="scientific">Streptococcus sanguinis</name>
    <dbReference type="NCBI Taxonomy" id="1305"/>
    <lineage>
        <taxon>Bacteria</taxon>
        <taxon>Bacillati</taxon>
        <taxon>Bacillota</taxon>
        <taxon>Bacilli</taxon>
        <taxon>Lactobacillales</taxon>
        <taxon>Streptococcaceae</taxon>
        <taxon>Streptococcus</taxon>
    </lineage>
</organism>
<evidence type="ECO:0000313" key="2">
    <source>
        <dbReference type="Proteomes" id="UP000249623"/>
    </source>
</evidence>
<reference evidence="1 2" key="1">
    <citation type="submission" date="2018-06" db="EMBL/GenBank/DDBJ databases">
        <authorList>
            <consortium name="Pathogen Informatics"/>
            <person name="Doyle S."/>
        </authorList>
    </citation>
    <scope>NUCLEOTIDE SEQUENCE [LARGE SCALE GENOMIC DNA]</scope>
    <source>
        <strain evidence="1 2">NCTC11085</strain>
    </source>
</reference>
<dbReference type="AlphaFoldDB" id="A0A2X3XL11"/>